<dbReference type="Pfam" id="PF10974">
    <property type="entry name" value="DUF2804"/>
    <property type="match status" value="1"/>
</dbReference>
<keyword evidence="2" id="KW-1185">Reference proteome</keyword>
<evidence type="ECO:0000313" key="2">
    <source>
        <dbReference type="Proteomes" id="UP000000271"/>
    </source>
</evidence>
<dbReference type="HOGENOM" id="CLU_068418_0_0_9"/>
<dbReference type="AlphaFoldDB" id="D6XX82"/>
<dbReference type="PANTHER" id="PTHR35868:SF3">
    <property type="entry name" value="DUF2804 DOMAIN-CONTAINING PROTEIN"/>
    <property type="match status" value="1"/>
</dbReference>
<sequence length="339" mass="38398">MQAMELTKPVRLSLNDGTLNPESAGWARHPIVTSNLSGASMRKKKWNYWCITSDDILFSATISHIDYAASLFVYLYDRHTGEFVEKTVTVPFGIGVRMPEEVRAPLFVDRSGFTIRFLEKPDATELFVNIRDFGGKPLDAYVEIARPKGYESLNVVIPWSESHYQYTSKQPALPAFGTVEWGGYRHHLDKRNQSFACLDFGRGKWPYRSSWNWGSASGRDKDGRVIGLNLGGKWTDGTGQNENGIVVDGVLCKIHEDLDWDYDPSDLMRPWTIRDKGNETVTLTFYPSFERLAETNLGVIQSKVHQMFGHYEGTVMTDGAGTVQISDLFGWAEDHHAKW</sequence>
<dbReference type="PANTHER" id="PTHR35868">
    <property type="entry name" value="DUF2804 DOMAIN-CONTAINING PROTEIN-RELATED"/>
    <property type="match status" value="1"/>
</dbReference>
<organism evidence="1 2">
    <name type="scientific">Bacillus selenitireducens (strain ATCC 700615 / DSM 15326 / MLS10)</name>
    <dbReference type="NCBI Taxonomy" id="439292"/>
    <lineage>
        <taxon>Bacteria</taxon>
        <taxon>Bacillati</taxon>
        <taxon>Bacillota</taxon>
        <taxon>Bacilli</taxon>
        <taxon>Bacillales</taxon>
        <taxon>Bacillaceae</taxon>
        <taxon>Salisediminibacterium</taxon>
    </lineage>
</organism>
<dbReference type="EMBL" id="CP001791">
    <property type="protein sequence ID" value="ADH97939.1"/>
    <property type="molecule type" value="Genomic_DNA"/>
</dbReference>
<accession>D6XX82</accession>
<dbReference type="InterPro" id="IPR021243">
    <property type="entry name" value="DUF2804"/>
</dbReference>
<dbReference type="STRING" id="439292.Bsel_0399"/>
<proteinExistence type="predicted"/>
<dbReference type="RefSeq" id="WP_013171368.1">
    <property type="nucleotide sequence ID" value="NC_014219.1"/>
</dbReference>
<evidence type="ECO:0000313" key="1">
    <source>
        <dbReference type="EMBL" id="ADH97939.1"/>
    </source>
</evidence>
<dbReference type="eggNOG" id="COG3250">
    <property type="taxonomic scope" value="Bacteria"/>
</dbReference>
<name>D6XX82_BACIE</name>
<dbReference type="Proteomes" id="UP000000271">
    <property type="component" value="Chromosome"/>
</dbReference>
<reference evidence="1" key="1">
    <citation type="submission" date="2009-10" db="EMBL/GenBank/DDBJ databases">
        <title>Complete sequence of Bacillus selenitireducens MLS10.</title>
        <authorList>
            <consortium name="US DOE Joint Genome Institute"/>
            <person name="Lucas S."/>
            <person name="Copeland A."/>
            <person name="Lapidus A."/>
            <person name="Glavina del Rio T."/>
            <person name="Dalin E."/>
            <person name="Tice H."/>
            <person name="Bruce D."/>
            <person name="Goodwin L."/>
            <person name="Pitluck S."/>
            <person name="Sims D."/>
            <person name="Brettin T."/>
            <person name="Detter J.C."/>
            <person name="Han C."/>
            <person name="Larimer F."/>
            <person name="Land M."/>
            <person name="Hauser L."/>
            <person name="Kyrpides N."/>
            <person name="Ovchinnikova G."/>
            <person name="Stolz J."/>
        </authorList>
    </citation>
    <scope>NUCLEOTIDE SEQUENCE [LARGE SCALE GENOMIC DNA]</scope>
    <source>
        <strain evidence="1">MLS10</strain>
    </source>
</reference>
<dbReference type="KEGG" id="bse:Bsel_0399"/>
<evidence type="ECO:0008006" key="3">
    <source>
        <dbReference type="Google" id="ProtNLM"/>
    </source>
</evidence>
<gene>
    <name evidence="1" type="ordered locus">Bsel_0399</name>
</gene>
<protein>
    <recommendedName>
        <fullName evidence="3">DUF2804 domain-containing protein</fullName>
    </recommendedName>
</protein>
<dbReference type="OrthoDB" id="9762066at2"/>